<dbReference type="EMBL" id="GBXM01105092">
    <property type="protein sequence ID" value="JAH03485.1"/>
    <property type="molecule type" value="Transcribed_RNA"/>
</dbReference>
<proteinExistence type="predicted"/>
<evidence type="ECO:0000313" key="2">
    <source>
        <dbReference type="EMBL" id="JAH03485.1"/>
    </source>
</evidence>
<feature type="compositionally biased region" description="Polar residues" evidence="1">
    <location>
        <begin position="12"/>
        <end position="25"/>
    </location>
</feature>
<reference evidence="2" key="2">
    <citation type="journal article" date="2015" name="Fish Shellfish Immunol.">
        <title>Early steps in the European eel (Anguilla anguilla)-Vibrio vulnificus interaction in the gills: Role of the RtxA13 toxin.</title>
        <authorList>
            <person name="Callol A."/>
            <person name="Pajuelo D."/>
            <person name="Ebbesson L."/>
            <person name="Teles M."/>
            <person name="MacKenzie S."/>
            <person name="Amaro C."/>
        </authorList>
    </citation>
    <scope>NUCLEOTIDE SEQUENCE</scope>
</reference>
<reference evidence="2" key="1">
    <citation type="submission" date="2014-11" db="EMBL/GenBank/DDBJ databases">
        <authorList>
            <person name="Amaro Gonzalez C."/>
        </authorList>
    </citation>
    <scope>NUCLEOTIDE SEQUENCE</scope>
</reference>
<protein>
    <submittedName>
        <fullName evidence="2">Uncharacterized protein</fullName>
    </submittedName>
</protein>
<organism evidence="2">
    <name type="scientific">Anguilla anguilla</name>
    <name type="common">European freshwater eel</name>
    <name type="synonym">Muraena anguilla</name>
    <dbReference type="NCBI Taxonomy" id="7936"/>
    <lineage>
        <taxon>Eukaryota</taxon>
        <taxon>Metazoa</taxon>
        <taxon>Chordata</taxon>
        <taxon>Craniata</taxon>
        <taxon>Vertebrata</taxon>
        <taxon>Euteleostomi</taxon>
        <taxon>Actinopterygii</taxon>
        <taxon>Neopterygii</taxon>
        <taxon>Teleostei</taxon>
        <taxon>Anguilliformes</taxon>
        <taxon>Anguillidae</taxon>
        <taxon>Anguilla</taxon>
    </lineage>
</organism>
<evidence type="ECO:0000256" key="1">
    <source>
        <dbReference type="SAM" id="MobiDB-lite"/>
    </source>
</evidence>
<feature type="region of interest" description="Disordered" evidence="1">
    <location>
        <begin position="1"/>
        <end position="44"/>
    </location>
</feature>
<name>A0A0E9PHD3_ANGAN</name>
<sequence>MGSPGPGHSLLSLISQPRSSASSNLPKLACTVRRNLNKPANPVS</sequence>
<dbReference type="AlphaFoldDB" id="A0A0E9PHD3"/>
<accession>A0A0E9PHD3</accession>